<reference evidence="3" key="1">
    <citation type="submission" date="2023-10" db="EMBL/GenBank/DDBJ databases">
        <title>Genomic and proteomic analysis of Leptospira interrogans strain CUDO8.</title>
        <authorList>
            <person name="Boonciew P."/>
            <person name="Kurilung A."/>
            <person name="Prapasarakul N."/>
        </authorList>
    </citation>
    <scope>NUCLEOTIDE SEQUENCE</scope>
    <source>
        <strain evidence="3">CUDO8</strain>
    </source>
</reference>
<evidence type="ECO:0000313" key="2">
    <source>
        <dbReference type="EMBL" id="KAK2618615.1"/>
    </source>
</evidence>
<feature type="region of interest" description="Disordered" evidence="1">
    <location>
        <begin position="389"/>
        <end position="414"/>
    </location>
</feature>
<name>A0AAV9FZN9_LEPIR</name>
<accession>A0AAV9FZN9</accession>
<evidence type="ECO:0000256" key="1">
    <source>
        <dbReference type="SAM" id="MobiDB-lite"/>
    </source>
</evidence>
<organism evidence="3 4">
    <name type="scientific">Leptospira interrogans</name>
    <dbReference type="NCBI Taxonomy" id="173"/>
    <lineage>
        <taxon>Bacteria</taxon>
        <taxon>Pseudomonadati</taxon>
        <taxon>Spirochaetota</taxon>
        <taxon>Spirochaetia</taxon>
        <taxon>Leptospirales</taxon>
        <taxon>Leptospiraceae</taxon>
        <taxon>Leptospira</taxon>
    </lineage>
</organism>
<evidence type="ECO:0000313" key="4">
    <source>
        <dbReference type="Proteomes" id="UP000218471"/>
    </source>
</evidence>
<sequence>MEAMATKEKEKKQLQYDAHGWATLDNGVRLNRSGQGSVVLFASGAVLSGGGKLSTSTIPKEPTPTDLPYVEYDFRMLSKSLIECYALDFTKDNVLKNATSLFATKIYKDHETFVDNSIGAVIDPIWSDDKDNEGVNGRFRFFKKFASSIIDRLETDPPILDACSVGIQFTFIKSHPNLENFYWHLGEEIEGSVVRLIITKIIAVPEVSIVCAGADPNAKKLSLNHFEQTSSDLGEEKPQEENMKLKAKLFALLGLSLESLGLEKQGEDVELSPEKYEVVLQKAGSEISKLKTALNSYAGLTNQETFPTGFDHESNVAKLKELLDEPKKIIEHDRSEVLKAYRLFVNGKADKIIEEMIESADLKQLKALAHQYGIKLNQKFLVRTDELGNKTRASGNGGGELEDTEPYMTVEIPG</sequence>
<protein>
    <submittedName>
        <fullName evidence="3">Uncharacterized protein</fullName>
    </submittedName>
</protein>
<dbReference type="Proteomes" id="UP000218471">
    <property type="component" value="Unassembled WGS sequence"/>
</dbReference>
<comment type="caution">
    <text evidence="3">The sequence shown here is derived from an EMBL/GenBank/DDBJ whole genome shotgun (WGS) entry which is preliminary data.</text>
</comment>
<proteinExistence type="predicted"/>
<dbReference type="EMBL" id="NKYG02000001">
    <property type="protein sequence ID" value="KAK2618973.1"/>
    <property type="molecule type" value="Genomic_DNA"/>
</dbReference>
<dbReference type="AlphaFoldDB" id="A0AAV9FZN9"/>
<evidence type="ECO:0000313" key="3">
    <source>
        <dbReference type="EMBL" id="KAK2618973.1"/>
    </source>
</evidence>
<dbReference type="EMBL" id="NKYG02000001">
    <property type="protein sequence ID" value="KAK2618615.1"/>
    <property type="molecule type" value="Genomic_DNA"/>
</dbReference>
<dbReference type="RefSeq" id="WP_316096891.1">
    <property type="nucleotide sequence ID" value="NZ_NKYG02000001.1"/>
</dbReference>
<gene>
    <name evidence="2" type="ORF">CFV95_006085</name>
    <name evidence="3" type="ORF">CFV95_008155</name>
</gene>